<keyword evidence="2" id="KW-1185">Reference proteome</keyword>
<proteinExistence type="predicted"/>
<reference evidence="1 2" key="1">
    <citation type="submission" date="2018-04" db="EMBL/GenBank/DDBJ databases">
        <title>Novel actinobacteria from marine sediment.</title>
        <authorList>
            <person name="Ng Z.Y."/>
            <person name="Tan G.Y.A."/>
        </authorList>
    </citation>
    <scope>NUCLEOTIDE SEQUENCE [LARGE SCALE GENOMIC DNA]</scope>
    <source>
        <strain evidence="1 2">TPS81</strain>
    </source>
</reference>
<evidence type="ECO:0000313" key="1">
    <source>
        <dbReference type="EMBL" id="RCV59099.1"/>
    </source>
</evidence>
<comment type="caution">
    <text evidence="1">The sequence shown here is derived from an EMBL/GenBank/DDBJ whole genome shotgun (WGS) entry which is preliminary data.</text>
</comment>
<protein>
    <submittedName>
        <fullName evidence="1">Uncharacterized protein</fullName>
    </submittedName>
</protein>
<dbReference type="EMBL" id="QEIN01000071">
    <property type="protein sequence ID" value="RCV59099.1"/>
    <property type="molecule type" value="Genomic_DNA"/>
</dbReference>
<dbReference type="Proteomes" id="UP000253318">
    <property type="component" value="Unassembled WGS sequence"/>
</dbReference>
<organism evidence="1 2">
    <name type="scientific">Marinitenerispora sediminis</name>
    <dbReference type="NCBI Taxonomy" id="1931232"/>
    <lineage>
        <taxon>Bacteria</taxon>
        <taxon>Bacillati</taxon>
        <taxon>Actinomycetota</taxon>
        <taxon>Actinomycetes</taxon>
        <taxon>Streptosporangiales</taxon>
        <taxon>Nocardiopsidaceae</taxon>
        <taxon>Marinitenerispora</taxon>
    </lineage>
</organism>
<sequence length="72" mass="8256">MVTEVITRTYCDAHDFQGTRVEADSVIQFAWDQAVREIDACQTCVEEYTARFEPLLDRSRVAKKRRATSAAE</sequence>
<dbReference type="RefSeq" id="WP_114400599.1">
    <property type="nucleotide sequence ID" value="NZ_QEIM01000252.1"/>
</dbReference>
<dbReference type="AlphaFoldDB" id="A0A368T6I2"/>
<evidence type="ECO:0000313" key="2">
    <source>
        <dbReference type="Proteomes" id="UP000253318"/>
    </source>
</evidence>
<gene>
    <name evidence="1" type="ORF">DEF24_11135</name>
</gene>
<name>A0A368T6I2_9ACTN</name>
<dbReference type="OrthoDB" id="9898837at2"/>
<accession>A0A368T6I2</accession>